<dbReference type="EMBL" id="GBRH01258826">
    <property type="protein sequence ID" value="JAD39069.1"/>
    <property type="molecule type" value="Transcribed_RNA"/>
</dbReference>
<accession>A0A0A8ZI73</accession>
<reference evidence="1" key="1">
    <citation type="submission" date="2014-09" db="EMBL/GenBank/DDBJ databases">
        <authorList>
            <person name="Magalhaes I.L.F."/>
            <person name="Oliveira U."/>
            <person name="Santos F.R."/>
            <person name="Vidigal T.H.D.A."/>
            <person name="Brescovit A.D."/>
            <person name="Santos A.J."/>
        </authorList>
    </citation>
    <scope>NUCLEOTIDE SEQUENCE</scope>
    <source>
        <tissue evidence="1">Shoot tissue taken approximately 20 cm above the soil surface</tissue>
    </source>
</reference>
<evidence type="ECO:0000313" key="1">
    <source>
        <dbReference type="EMBL" id="JAD39069.1"/>
    </source>
</evidence>
<sequence length="27" mass="3248">MIFMFHKLNSITPQQQFRHADLIAFVN</sequence>
<reference evidence="1" key="2">
    <citation type="journal article" date="2015" name="Data Brief">
        <title>Shoot transcriptome of the giant reed, Arundo donax.</title>
        <authorList>
            <person name="Barrero R.A."/>
            <person name="Guerrero F.D."/>
            <person name="Moolhuijzen P."/>
            <person name="Goolsby J.A."/>
            <person name="Tidwell J."/>
            <person name="Bellgard S.E."/>
            <person name="Bellgard M.I."/>
        </authorList>
    </citation>
    <scope>NUCLEOTIDE SEQUENCE</scope>
    <source>
        <tissue evidence="1">Shoot tissue taken approximately 20 cm above the soil surface</tissue>
    </source>
</reference>
<proteinExistence type="predicted"/>
<protein>
    <submittedName>
        <fullName evidence="1">Uncharacterized protein</fullName>
    </submittedName>
</protein>
<dbReference type="AlphaFoldDB" id="A0A0A8ZI73"/>
<name>A0A0A8ZI73_ARUDO</name>
<organism evidence="1">
    <name type="scientific">Arundo donax</name>
    <name type="common">Giant reed</name>
    <name type="synonym">Donax arundinaceus</name>
    <dbReference type="NCBI Taxonomy" id="35708"/>
    <lineage>
        <taxon>Eukaryota</taxon>
        <taxon>Viridiplantae</taxon>
        <taxon>Streptophyta</taxon>
        <taxon>Embryophyta</taxon>
        <taxon>Tracheophyta</taxon>
        <taxon>Spermatophyta</taxon>
        <taxon>Magnoliopsida</taxon>
        <taxon>Liliopsida</taxon>
        <taxon>Poales</taxon>
        <taxon>Poaceae</taxon>
        <taxon>PACMAD clade</taxon>
        <taxon>Arundinoideae</taxon>
        <taxon>Arundineae</taxon>
        <taxon>Arundo</taxon>
    </lineage>
</organism>